<protein>
    <recommendedName>
        <fullName evidence="10">Rab3GAP regulatory subunit C-terminal domain-containing protein</fullName>
    </recommendedName>
</protein>
<evidence type="ECO:0000256" key="3">
    <source>
        <dbReference type="ARBA" id="ARBA00022468"/>
    </source>
</evidence>
<reference evidence="8 9" key="1">
    <citation type="journal article" date="2017" name="Curr. Biol.">
        <title>Genome architecture and evolution of a unichromosomal asexual nematode.</title>
        <authorList>
            <person name="Fradin H."/>
            <person name="Zegar C."/>
            <person name="Gutwein M."/>
            <person name="Lucas J."/>
            <person name="Kovtun M."/>
            <person name="Corcoran D."/>
            <person name="Baugh L.R."/>
            <person name="Kiontke K."/>
            <person name="Gunsalus K."/>
            <person name="Fitch D.H."/>
            <person name="Piano F."/>
        </authorList>
    </citation>
    <scope>NUCLEOTIDE SEQUENCE [LARGE SCALE GENOMIC DNA]</scope>
    <source>
        <strain evidence="8">PF1309</strain>
    </source>
</reference>
<dbReference type="Pfam" id="PF14656">
    <property type="entry name" value="RAB3GAP2_C"/>
    <property type="match status" value="1"/>
</dbReference>
<evidence type="ECO:0000256" key="1">
    <source>
        <dbReference type="ARBA" id="ARBA00004496"/>
    </source>
</evidence>
<gene>
    <name evidence="8" type="ORF">WR25_22193</name>
</gene>
<keyword evidence="4" id="KW-0963">Cytoplasm</keyword>
<evidence type="ECO:0000256" key="4">
    <source>
        <dbReference type="ARBA" id="ARBA00022490"/>
    </source>
</evidence>
<evidence type="ECO:0000259" key="6">
    <source>
        <dbReference type="Pfam" id="PF14655"/>
    </source>
</evidence>
<dbReference type="GO" id="GO:0005096">
    <property type="term" value="F:GTPase activator activity"/>
    <property type="evidence" value="ECO:0007669"/>
    <property type="project" value="UniProtKB-KW"/>
</dbReference>
<accession>A0A2A2K288</accession>
<feature type="domain" description="Rab3-GAP regulatory subunit N-terminal" evidence="6">
    <location>
        <begin position="7"/>
        <end position="100"/>
    </location>
</feature>
<dbReference type="STRING" id="2018661.A0A2A2K288"/>
<feature type="region of interest" description="Disordered" evidence="5">
    <location>
        <begin position="413"/>
        <end position="441"/>
    </location>
</feature>
<evidence type="ECO:0000259" key="7">
    <source>
        <dbReference type="Pfam" id="PF14656"/>
    </source>
</evidence>
<dbReference type="AlphaFoldDB" id="A0A2A2K288"/>
<feature type="compositionally biased region" description="Basic and acidic residues" evidence="5">
    <location>
        <begin position="413"/>
        <end position="426"/>
    </location>
</feature>
<dbReference type="Proteomes" id="UP000218231">
    <property type="component" value="Unassembled WGS sequence"/>
</dbReference>
<dbReference type="GO" id="GO:0005737">
    <property type="term" value="C:cytoplasm"/>
    <property type="evidence" value="ECO:0007669"/>
    <property type="project" value="UniProtKB-SubCell"/>
</dbReference>
<evidence type="ECO:0000313" key="8">
    <source>
        <dbReference type="EMBL" id="PAV67919.1"/>
    </source>
</evidence>
<keyword evidence="9" id="KW-1185">Reference proteome</keyword>
<keyword evidence="3" id="KW-0343">GTPase activation</keyword>
<evidence type="ECO:0000256" key="5">
    <source>
        <dbReference type="SAM" id="MobiDB-lite"/>
    </source>
</evidence>
<proteinExistence type="inferred from homology"/>
<dbReference type="Pfam" id="PF14655">
    <property type="entry name" value="RAB3GAP2_N"/>
    <property type="match status" value="1"/>
</dbReference>
<dbReference type="OrthoDB" id="2019917at2759"/>
<dbReference type="InterPro" id="IPR029257">
    <property type="entry name" value="RAB3GAP2_C"/>
</dbReference>
<organism evidence="8 9">
    <name type="scientific">Diploscapter pachys</name>
    <dbReference type="NCBI Taxonomy" id="2018661"/>
    <lineage>
        <taxon>Eukaryota</taxon>
        <taxon>Metazoa</taxon>
        <taxon>Ecdysozoa</taxon>
        <taxon>Nematoda</taxon>
        <taxon>Chromadorea</taxon>
        <taxon>Rhabditida</taxon>
        <taxon>Rhabditina</taxon>
        <taxon>Rhabditomorpha</taxon>
        <taxon>Rhabditoidea</taxon>
        <taxon>Rhabditidae</taxon>
        <taxon>Diploscapter</taxon>
    </lineage>
</organism>
<sequence length="900" mass="101686">MSLNVMNELFRVAESVEIGPGPLAAIVDRAARIENRQIIRIWKGYRDAKVVFVSVASPETKLKTAVFLVIFVPRRALLEVWSIQNGVRVGAQHVDADGLLISGGSSTVLCGIRESEQSDAYFMDKSGAIFRIIVPYHFALLRNKSRDQHDEILLPKITNRNVFDAVIFEEIYSNLRTLKGRRQAILSVLNIVKNEEDVEKMLETINKVEGSQALGHLPELISNAQICYSKFHSWHGAEPRPKLDELQNLPFDSEANAIVGKHLEKEGNRLKSDYAITNFFSLLDWGTQKTAVLKKNYSDSDILSLTEFIFGPLLENQIDIEEFDEYGLTKLPFEESDILDLFSFYFLHSQDELSFTAFGVVKEFIAYLAAKSKNEGQILDHLERTAMTSPNNSRALLLYAIVNAIRREHKMDVSEEDKEKLDRENQEQEDDDDAKPEGEKSSDWIAYDPVLEHITAILTTMHCVCLTGKLTKLPNAGGHTFEAIWPKLNGFFREEVASWVVAQKIDQPDLENRLKEEPVILELIQKLPESLKSPLLNCDISWEYASRWFKGKAENFENLKLSIDFAEAISDSRLRHGVARLLWEKFVDEPFKATAMLMEKTGRAPKEREARQQLGFGESKVSDLLQSAERLLCILLESVRDSPSSLPFQQDTMIELSTSHPPLSLSGSAPRDSLVHLALRQSLVNYHLVLHHLHLAIALRLQVSIGMRLHPLKHLFCSIGLRAFFQPFDSHPLIPLDNVDEAVMERRHDFLNKVAEQCQESERKGARQLAAEWNLTVDSIALIQVISLLRKGQDSEAAQEIASVPQNDRLATALIRIVAARIVRLADEEKTTLTPNHSSLLCEFAGEETCRVENGSVGWRASLQSMGRLLSSLPNLPQVSIASLVKLNSLSEQYFALKFY</sequence>
<comment type="similarity">
    <text evidence="2">Belongs to the Rab3-GAP regulatory subunit family.</text>
</comment>
<dbReference type="PANTHER" id="PTHR12472:SF0">
    <property type="entry name" value="RAB3 GTPASE-ACTIVATING PROTEIN NON-CATALYTIC SUBUNIT"/>
    <property type="match status" value="1"/>
</dbReference>
<dbReference type="InterPro" id="IPR026059">
    <property type="entry name" value="Rab3GAP2"/>
</dbReference>
<evidence type="ECO:0000256" key="2">
    <source>
        <dbReference type="ARBA" id="ARBA00008153"/>
    </source>
</evidence>
<feature type="domain" description="Rab3GAP regulatory subunit C-terminal" evidence="7">
    <location>
        <begin position="520"/>
        <end position="831"/>
    </location>
</feature>
<dbReference type="InterPro" id="IPR032839">
    <property type="entry name" value="RAB3GAP_N"/>
</dbReference>
<evidence type="ECO:0000313" key="9">
    <source>
        <dbReference type="Proteomes" id="UP000218231"/>
    </source>
</evidence>
<comment type="caution">
    <text evidence="8">The sequence shown here is derived from an EMBL/GenBank/DDBJ whole genome shotgun (WGS) entry which is preliminary data.</text>
</comment>
<comment type="subcellular location">
    <subcellularLocation>
        <location evidence="1">Cytoplasm</location>
    </subcellularLocation>
</comment>
<name>A0A2A2K288_9BILA</name>
<evidence type="ECO:0008006" key="10">
    <source>
        <dbReference type="Google" id="ProtNLM"/>
    </source>
</evidence>
<dbReference type="EMBL" id="LIAE01009866">
    <property type="protein sequence ID" value="PAV67919.1"/>
    <property type="molecule type" value="Genomic_DNA"/>
</dbReference>
<dbReference type="PANTHER" id="PTHR12472">
    <property type="entry name" value="RAB3-GAP REGULATORY DOMAIN"/>
    <property type="match status" value="1"/>
</dbReference>